<dbReference type="SMART" id="SM00060">
    <property type="entry name" value="FN3"/>
    <property type="match status" value="5"/>
</dbReference>
<feature type="domain" description="Fibronectin type-III" evidence="19">
    <location>
        <begin position="739"/>
        <end position="832"/>
    </location>
</feature>
<dbReference type="PANTHER" id="PTHR44170:SF12">
    <property type="entry name" value="NEUROFASCIN"/>
    <property type="match status" value="1"/>
</dbReference>
<dbReference type="CDD" id="cd05845">
    <property type="entry name" value="IgI_2_L1-CAM_like"/>
    <property type="match status" value="1"/>
</dbReference>
<evidence type="ECO:0000256" key="12">
    <source>
        <dbReference type="ARBA" id="ARBA00023319"/>
    </source>
</evidence>
<evidence type="ECO:0000256" key="6">
    <source>
        <dbReference type="ARBA" id="ARBA00022737"/>
    </source>
</evidence>
<keyword evidence="8 16" id="KW-1133">Transmembrane helix</keyword>
<feature type="domain" description="Ig-like" evidence="18">
    <location>
        <begin position="442"/>
        <end position="531"/>
    </location>
</feature>
<feature type="domain" description="Fibronectin type-III" evidence="19">
    <location>
        <begin position="837"/>
        <end position="939"/>
    </location>
</feature>
<evidence type="ECO:0000256" key="11">
    <source>
        <dbReference type="ARBA" id="ARBA00023180"/>
    </source>
</evidence>
<dbReference type="InterPro" id="IPR026965">
    <property type="entry name" value="NFASC_Ig-like"/>
</dbReference>
<dbReference type="InterPro" id="IPR003961">
    <property type="entry name" value="FN3_dom"/>
</dbReference>
<evidence type="ECO:0000256" key="10">
    <source>
        <dbReference type="ARBA" id="ARBA00023157"/>
    </source>
</evidence>
<evidence type="ECO:0000256" key="14">
    <source>
        <dbReference type="ARBA" id="ARBA00073636"/>
    </source>
</evidence>
<dbReference type="InterPro" id="IPR036179">
    <property type="entry name" value="Ig-like_dom_sf"/>
</dbReference>
<feature type="region of interest" description="Disordered" evidence="15">
    <location>
        <begin position="924"/>
        <end position="943"/>
    </location>
</feature>
<feature type="signal peptide" evidence="17">
    <location>
        <begin position="1"/>
        <end position="25"/>
    </location>
</feature>
<feature type="region of interest" description="Disordered" evidence="15">
    <location>
        <begin position="1283"/>
        <end position="1361"/>
    </location>
</feature>
<proteinExistence type="inferred from homology"/>
<dbReference type="PANTHER" id="PTHR44170">
    <property type="entry name" value="PROTEIN SIDEKICK"/>
    <property type="match status" value="1"/>
</dbReference>
<keyword evidence="11" id="KW-0325">Glycoprotein</keyword>
<evidence type="ECO:0000259" key="19">
    <source>
        <dbReference type="PROSITE" id="PS50853"/>
    </source>
</evidence>
<dbReference type="FunFam" id="2.60.40.10:FF:000347">
    <property type="entry name" value="Neuronal cell adhesion molecule"/>
    <property type="match status" value="1"/>
</dbReference>
<keyword evidence="12" id="KW-0393">Immunoglobulin domain</keyword>
<keyword evidence="7" id="KW-0130">Cell adhesion</keyword>
<dbReference type="FunFam" id="2.60.40.10:FF:000078">
    <property type="entry name" value="Neuronal cell adhesion molecule"/>
    <property type="match status" value="1"/>
</dbReference>
<feature type="domain" description="Fibronectin type-III" evidence="19">
    <location>
        <begin position="639"/>
        <end position="734"/>
    </location>
</feature>
<comment type="function">
    <text evidence="13">Cell adhesion, ankyrin-binding protein which may be involved in neurite extension, axonal guidance, synaptogenesis, myelination and neuron-glial cell interactions.</text>
</comment>
<dbReference type="PROSITE" id="PS50853">
    <property type="entry name" value="FN3"/>
    <property type="match status" value="4"/>
</dbReference>
<dbReference type="SUPFAM" id="SSF48726">
    <property type="entry name" value="Immunoglobulin"/>
    <property type="match status" value="6"/>
</dbReference>
<comment type="subcellular location">
    <subcellularLocation>
        <location evidence="1">Cell membrane</location>
        <topology evidence="1">Single-pass type I membrane protein</topology>
    </subcellularLocation>
</comment>
<feature type="compositionally biased region" description="Basic and acidic residues" evidence="15">
    <location>
        <begin position="925"/>
        <end position="935"/>
    </location>
</feature>
<keyword evidence="4 16" id="KW-0812">Transmembrane</keyword>
<dbReference type="Pfam" id="PF13882">
    <property type="entry name" value="Bravo_FIGEY"/>
    <property type="match status" value="1"/>
</dbReference>
<feature type="compositionally biased region" description="Polar residues" evidence="15">
    <location>
        <begin position="722"/>
        <end position="733"/>
    </location>
</feature>
<keyword evidence="9 16" id="KW-0472">Membrane</keyword>
<feature type="compositionally biased region" description="Polar residues" evidence="15">
    <location>
        <begin position="1292"/>
        <end position="1305"/>
    </location>
</feature>
<sequence length="1361" mass="152067">MVMQRHHLTCAGIALALYLHHLVSAIEVPLDLPQPPTITKQSVKDYIVDPRDNIFIECEAKGNPVPTFSWTRNGKFFNVAKDPRVSMRRRSGTLVIDFHSGGRPEDYEGEYQCFARNDYGTALSSKIHLQVSKSPLWPKEKVDVIEVDEGAPLSLQCNPPPGLPSPVIFWMSSSMEPIHQDKRVSQGQNGDLYFSNVMLQDAQTDYSCNARFHFTHTIQQKNPYTLKVKTKKPHNETSLRNYTDMYSARGITETTPSFMYPYGTSSNQMVLRGVDLLLECIASGVPAPDIMWYKKGGELPAGKTKLENFNKALRISNVSEEDSGEYFCLASNKMGSIRHTISVRVKAAPYWLDEPQNLILAPGEDGRLVCRANGNPKPAIQWLVNGEPIEASPPNPSREVSGDTIVFRDTQIGSSAVYQCNASNEHGYLLANAFVSVLDVPPRILAPRNQLIKVIQNNRTRLDCPFFGSPIPTLRWFKNGQGNTLDGGNYKAHENGSLEMNMARKEDQGIYTCVATNILGKAEAQVRLEVKDPTRIVRGPEDQVVKRGSMPRLHCRIKHDPTLKLTVTWLKDDAPLYIGNRMKKEDDGLTIYGVAEKDQGDYTCVASTELDKDSAKAYLTVLAVPANRLRDLPKERPDRPRDLELTDLAERSVRLTWIPGDDNNSPITDYIVQFEEDRFQPGMWHNHSRYPGSVNSAVLSLSPYVNYQFRVIAVNDVGSSLPSVPSERYQTNGARPEINPTGVQGAGTQKNNMEITWTPLNATQAYGPNLRYIVRWRRRDPRGSWYNETVKTPRHVVWNTPIYVPYEIKVQAENDFGRAPEPDTVIGYSGEDYPKAAPTDVRIRVLNSTAIALTWTRVHLDTIQGQLKEYRAYFWRDSSLLKNLWVSKKRQYVSFPGDRNRGIVSRLFPYSNYKLEMVVTNGRGDGPRSEVKEFPTPEGVPSSPRYLRVRQPNLESINLEWDHPEHPNGVLTGYNLRYQASTTTCLSSSVNGSKTGRTLVENFSPNQTRFTLQRTDPISRYRFFLRARTQVGEGETIVEESPALLNEGIQCFPLPAATGLPPTTIGLTSTTTTPTTTTTDTTTTTTTTTTTAATTLPATTIASATAATERAPAATTKQELDTNGSSIWDIRAMANSNWANITWSHNYSAGTDFVVKYITSNKTEKSIPVKAQTPSSVQLANLTPGMMYKLWVFPIWSSPSEHSYITFTTSSAYTKNHVDIATQGWFIGLMCAIALLVLILLIVCFIKRSRGGKYPVRDNKDEHLNPDDKNVEDGSFDYRYASTGIDEDNKPLPNSQTSLDGTIKQQESDDSLVDYGEGGEGQFNEDGSFIGQYTVKKDKEETEGNESSEATSPVNAIYSLA</sequence>
<dbReference type="Pfam" id="PF00041">
    <property type="entry name" value="fn3"/>
    <property type="match status" value="3"/>
</dbReference>
<dbReference type="Pfam" id="PF07679">
    <property type="entry name" value="I-set"/>
    <property type="match status" value="3"/>
</dbReference>
<dbReference type="FunFam" id="2.60.40.10:FF:000114">
    <property type="entry name" value="Neuronal cell adhesion molecule"/>
    <property type="match status" value="1"/>
</dbReference>
<feature type="domain" description="Ig-like" evidence="18">
    <location>
        <begin position="36"/>
        <end position="132"/>
    </location>
</feature>
<dbReference type="InterPro" id="IPR013783">
    <property type="entry name" value="Ig-like_fold"/>
</dbReference>
<evidence type="ECO:0000256" key="17">
    <source>
        <dbReference type="SAM" id="SignalP"/>
    </source>
</evidence>
<dbReference type="Gene3D" id="2.60.40.10">
    <property type="entry name" value="Immunoglobulins"/>
    <property type="match status" value="11"/>
</dbReference>
<feature type="transmembrane region" description="Helical" evidence="16">
    <location>
        <begin position="1225"/>
        <end position="1246"/>
    </location>
</feature>
<dbReference type="FunFam" id="2.60.40.10:FF:000512">
    <property type="entry name" value="neurofascin isoform X1"/>
    <property type="match status" value="1"/>
</dbReference>
<feature type="domain" description="Ig-like" evidence="18">
    <location>
        <begin position="533"/>
        <end position="620"/>
    </location>
</feature>
<dbReference type="PROSITE" id="PS50835">
    <property type="entry name" value="IG_LIKE"/>
    <property type="match status" value="6"/>
</dbReference>
<accession>A0A7K7U829</accession>
<keyword evidence="3" id="KW-1003">Cell membrane</keyword>
<dbReference type="SMART" id="SM00408">
    <property type="entry name" value="IGc2"/>
    <property type="match status" value="6"/>
</dbReference>
<dbReference type="FunFam" id="2.60.40.10:FF:000525">
    <property type="entry name" value="neurofascin isoform X2"/>
    <property type="match status" value="1"/>
</dbReference>
<evidence type="ECO:0000256" key="15">
    <source>
        <dbReference type="SAM" id="MobiDB-lite"/>
    </source>
</evidence>
<evidence type="ECO:0000256" key="8">
    <source>
        <dbReference type="ARBA" id="ARBA00022989"/>
    </source>
</evidence>
<evidence type="ECO:0000256" key="1">
    <source>
        <dbReference type="ARBA" id="ARBA00004251"/>
    </source>
</evidence>
<dbReference type="CDD" id="cd05875">
    <property type="entry name" value="IgI_hNeurofascin_like"/>
    <property type="match status" value="1"/>
</dbReference>
<dbReference type="CDD" id="cd05731">
    <property type="entry name" value="Ig3_L1-CAM_like"/>
    <property type="match status" value="1"/>
</dbReference>
<dbReference type="CDD" id="cd00063">
    <property type="entry name" value="FN3"/>
    <property type="match status" value="5"/>
</dbReference>
<dbReference type="FunFam" id="2.60.40.10:FF:000363">
    <property type="entry name" value="neurofascin isoform X1"/>
    <property type="match status" value="1"/>
</dbReference>
<dbReference type="GO" id="GO:0098632">
    <property type="term" value="F:cell-cell adhesion mediator activity"/>
    <property type="evidence" value="ECO:0007669"/>
    <property type="project" value="TreeGrafter"/>
</dbReference>
<gene>
    <name evidence="20" type="primary">Nfasc</name>
    <name evidence="20" type="ORF">IBISTR_R03234</name>
</gene>
<feature type="non-terminal residue" evidence="20">
    <location>
        <position position="1361"/>
    </location>
</feature>
<evidence type="ECO:0000256" key="3">
    <source>
        <dbReference type="ARBA" id="ARBA00022475"/>
    </source>
</evidence>
<keyword evidence="21" id="KW-1185">Reference proteome</keyword>
<evidence type="ECO:0000256" key="2">
    <source>
        <dbReference type="ARBA" id="ARBA00008588"/>
    </source>
</evidence>
<dbReference type="FunFam" id="2.60.40.10:FF:000038">
    <property type="entry name" value="Neuronal cell adhesion molecule"/>
    <property type="match status" value="1"/>
</dbReference>
<dbReference type="GO" id="GO:0007420">
    <property type="term" value="P:brain development"/>
    <property type="evidence" value="ECO:0007669"/>
    <property type="project" value="TreeGrafter"/>
</dbReference>
<name>A0A7K7U829_9CHAR</name>
<dbReference type="FunFam" id="2.60.40.10:FF:000005">
    <property type="entry name" value="Neuronal cell adhesion molecule"/>
    <property type="match status" value="1"/>
</dbReference>
<dbReference type="EMBL" id="VZSZ01006536">
    <property type="protein sequence ID" value="NXA24381.1"/>
    <property type="molecule type" value="Genomic_DNA"/>
</dbReference>
<dbReference type="FunFam" id="2.60.40.10:FF:000057">
    <property type="entry name" value="neural cell adhesion molecule L1"/>
    <property type="match status" value="1"/>
</dbReference>
<dbReference type="GO" id="GO:0030424">
    <property type="term" value="C:axon"/>
    <property type="evidence" value="ECO:0007669"/>
    <property type="project" value="TreeGrafter"/>
</dbReference>
<dbReference type="Proteomes" id="UP000587655">
    <property type="component" value="Unassembled WGS sequence"/>
</dbReference>
<comment type="similarity">
    <text evidence="2">Belongs to the immunoglobulin superfamily. L1/neurofascin/NgCAM family.</text>
</comment>
<organism evidence="20 21">
    <name type="scientific">Ibidorhyncha struthersii</name>
    <dbReference type="NCBI Taxonomy" id="425643"/>
    <lineage>
        <taxon>Eukaryota</taxon>
        <taxon>Metazoa</taxon>
        <taxon>Chordata</taxon>
        <taxon>Craniata</taxon>
        <taxon>Vertebrata</taxon>
        <taxon>Euteleostomi</taxon>
        <taxon>Archelosauria</taxon>
        <taxon>Archosauria</taxon>
        <taxon>Dinosauria</taxon>
        <taxon>Saurischia</taxon>
        <taxon>Theropoda</taxon>
        <taxon>Coelurosauria</taxon>
        <taxon>Aves</taxon>
        <taxon>Neognathae</taxon>
        <taxon>Neoaves</taxon>
        <taxon>Charadriiformes</taxon>
        <taxon>Charadriidae</taxon>
        <taxon>Ibidorhyncha</taxon>
    </lineage>
</organism>
<keyword evidence="6" id="KW-0677">Repeat</keyword>
<feature type="domain" description="Ig-like" evidence="18">
    <location>
        <begin position="256"/>
        <end position="344"/>
    </location>
</feature>
<evidence type="ECO:0000256" key="4">
    <source>
        <dbReference type="ARBA" id="ARBA00022692"/>
    </source>
</evidence>
<feature type="domain" description="Ig-like" evidence="18">
    <location>
        <begin position="138"/>
        <end position="225"/>
    </location>
</feature>
<protein>
    <recommendedName>
        <fullName evidence="14">Neurofascin</fullName>
    </recommendedName>
</protein>
<dbReference type="InterPro" id="IPR013098">
    <property type="entry name" value="Ig_I-set"/>
</dbReference>
<dbReference type="FunFam" id="2.60.40.10:FF:000448">
    <property type="entry name" value="Neuronal cell adhesion molecule"/>
    <property type="match status" value="1"/>
</dbReference>
<evidence type="ECO:0000256" key="5">
    <source>
        <dbReference type="ARBA" id="ARBA00022729"/>
    </source>
</evidence>
<feature type="domain" description="Ig-like" evidence="18">
    <location>
        <begin position="349"/>
        <end position="436"/>
    </location>
</feature>
<dbReference type="InterPro" id="IPR026966">
    <property type="entry name" value="Neurofascin/L1/NrCAM_C"/>
</dbReference>
<evidence type="ECO:0000259" key="18">
    <source>
        <dbReference type="PROSITE" id="PS50835"/>
    </source>
</evidence>
<reference evidence="20 21" key="1">
    <citation type="submission" date="2019-09" db="EMBL/GenBank/DDBJ databases">
        <title>Bird 10,000 Genomes (B10K) Project - Family phase.</title>
        <authorList>
            <person name="Zhang G."/>
        </authorList>
    </citation>
    <scope>NUCLEOTIDE SEQUENCE [LARGE SCALE GENOMIC DNA]</scope>
    <source>
        <strain evidence="20">B10K-DU-030-25</strain>
    </source>
</reference>
<feature type="region of interest" description="Disordered" evidence="15">
    <location>
        <begin position="1065"/>
        <end position="1085"/>
    </location>
</feature>
<dbReference type="InterPro" id="IPR003599">
    <property type="entry name" value="Ig_sub"/>
</dbReference>
<dbReference type="InterPro" id="IPR036116">
    <property type="entry name" value="FN3_sf"/>
</dbReference>
<evidence type="ECO:0000256" key="7">
    <source>
        <dbReference type="ARBA" id="ARBA00022889"/>
    </source>
</evidence>
<keyword evidence="10" id="KW-1015">Disulfide bond</keyword>
<dbReference type="Pfam" id="PF13927">
    <property type="entry name" value="Ig_3"/>
    <property type="match status" value="2"/>
</dbReference>
<dbReference type="SMART" id="SM00409">
    <property type="entry name" value="IG"/>
    <property type="match status" value="6"/>
</dbReference>
<feature type="domain" description="Fibronectin type-III" evidence="19">
    <location>
        <begin position="943"/>
        <end position="1048"/>
    </location>
</feature>
<dbReference type="FunFam" id="2.60.40.10:FF:000574">
    <property type="entry name" value="neurofascin isoform X1"/>
    <property type="match status" value="1"/>
</dbReference>
<dbReference type="InterPro" id="IPR003598">
    <property type="entry name" value="Ig_sub2"/>
</dbReference>
<dbReference type="SUPFAM" id="SSF49265">
    <property type="entry name" value="Fibronectin type III"/>
    <property type="match status" value="3"/>
</dbReference>
<dbReference type="GO" id="GO:0005886">
    <property type="term" value="C:plasma membrane"/>
    <property type="evidence" value="ECO:0007669"/>
    <property type="project" value="UniProtKB-SubCell"/>
</dbReference>
<dbReference type="InterPro" id="IPR007110">
    <property type="entry name" value="Ig-like_dom"/>
</dbReference>
<evidence type="ECO:0000256" key="9">
    <source>
        <dbReference type="ARBA" id="ARBA00023136"/>
    </source>
</evidence>
<feature type="chain" id="PRO_5029847637" description="Neurofascin" evidence="17">
    <location>
        <begin position="26"/>
        <end position="1361"/>
    </location>
</feature>
<evidence type="ECO:0000256" key="16">
    <source>
        <dbReference type="SAM" id="Phobius"/>
    </source>
</evidence>
<feature type="region of interest" description="Disordered" evidence="15">
    <location>
        <begin position="722"/>
        <end position="745"/>
    </location>
</feature>
<comment type="caution">
    <text evidence="20">The sequence shown here is derived from an EMBL/GenBank/DDBJ whole genome shotgun (WGS) entry which is preliminary data.</text>
</comment>
<dbReference type="GO" id="GO:0007411">
    <property type="term" value="P:axon guidance"/>
    <property type="evidence" value="ECO:0007669"/>
    <property type="project" value="TreeGrafter"/>
</dbReference>
<evidence type="ECO:0000256" key="13">
    <source>
        <dbReference type="ARBA" id="ARBA00057855"/>
    </source>
</evidence>
<evidence type="ECO:0000313" key="21">
    <source>
        <dbReference type="Proteomes" id="UP000587655"/>
    </source>
</evidence>
<keyword evidence="5 17" id="KW-0732">Signal</keyword>
<feature type="non-terminal residue" evidence="20">
    <location>
        <position position="1"/>
    </location>
</feature>
<evidence type="ECO:0000313" key="20">
    <source>
        <dbReference type="EMBL" id="NXA24381.1"/>
    </source>
</evidence>